<feature type="chain" id="PRO_5026208447" evidence="2">
    <location>
        <begin position="27"/>
        <end position="110"/>
    </location>
</feature>
<sequence>MRKFLLFSFAFFLTLGSLGIQVSAEADGEAEPTNVELNEQQTKELETLHNEMFELHKQLINKYVEFGVISQEKADMKLAKMEKHQEKLKENGYIPHCDHKKREMKDEADD</sequence>
<evidence type="ECO:0000256" key="2">
    <source>
        <dbReference type="SAM" id="SignalP"/>
    </source>
</evidence>
<reference evidence="3 4" key="1">
    <citation type="submission" date="2019-11" db="EMBL/GenBank/DDBJ databases">
        <authorList>
            <person name="Li J."/>
        </authorList>
    </citation>
    <scope>NUCLEOTIDE SEQUENCE [LARGE SCALE GENOMIC DNA]</scope>
    <source>
        <strain evidence="3 4">J4</strain>
    </source>
</reference>
<accession>A0A6G1X5W0</accession>
<gene>
    <name evidence="3" type="ORF">GH754_08295</name>
</gene>
<evidence type="ECO:0000313" key="4">
    <source>
        <dbReference type="Proteomes" id="UP000480185"/>
    </source>
</evidence>
<keyword evidence="2" id="KW-0732">Signal</keyword>
<feature type="signal peptide" evidence="2">
    <location>
        <begin position="1"/>
        <end position="26"/>
    </location>
</feature>
<dbReference type="Proteomes" id="UP000480185">
    <property type="component" value="Unassembled WGS sequence"/>
</dbReference>
<dbReference type="AlphaFoldDB" id="A0A6G1X5W0"/>
<dbReference type="Pfam" id="PF10925">
    <property type="entry name" value="DUF2680"/>
    <property type="match status" value="1"/>
</dbReference>
<evidence type="ECO:0000256" key="1">
    <source>
        <dbReference type="SAM" id="MobiDB-lite"/>
    </source>
</evidence>
<organism evidence="3 4">
    <name type="scientific">Salinibacillus xinjiangensis</name>
    <dbReference type="NCBI Taxonomy" id="1229268"/>
    <lineage>
        <taxon>Bacteria</taxon>
        <taxon>Bacillati</taxon>
        <taxon>Bacillota</taxon>
        <taxon>Bacilli</taxon>
        <taxon>Bacillales</taxon>
        <taxon>Bacillaceae</taxon>
        <taxon>Salinibacillus</taxon>
    </lineage>
</organism>
<name>A0A6G1X5W0_9BACI</name>
<protein>
    <submittedName>
        <fullName evidence="3">DUF2680 domain-containing protein</fullName>
    </submittedName>
</protein>
<dbReference type="RefSeq" id="WP_153728240.1">
    <property type="nucleotide sequence ID" value="NZ_WJNH01000004.1"/>
</dbReference>
<comment type="caution">
    <text evidence="3">The sequence shown here is derived from an EMBL/GenBank/DDBJ whole genome shotgun (WGS) entry which is preliminary data.</text>
</comment>
<dbReference type="InterPro" id="IPR024485">
    <property type="entry name" value="DUF2680"/>
</dbReference>
<dbReference type="OrthoDB" id="2883543at2"/>
<keyword evidence="4" id="KW-1185">Reference proteome</keyword>
<evidence type="ECO:0000313" key="3">
    <source>
        <dbReference type="EMBL" id="MRG86327.1"/>
    </source>
</evidence>
<feature type="region of interest" description="Disordered" evidence="1">
    <location>
        <begin position="89"/>
        <end position="110"/>
    </location>
</feature>
<proteinExistence type="predicted"/>
<dbReference type="EMBL" id="WJNH01000004">
    <property type="protein sequence ID" value="MRG86327.1"/>
    <property type="molecule type" value="Genomic_DNA"/>
</dbReference>